<dbReference type="Proteomes" id="UP000027238">
    <property type="component" value="Unassembled WGS sequence"/>
</dbReference>
<dbReference type="GO" id="GO:0003677">
    <property type="term" value="F:DNA binding"/>
    <property type="evidence" value="ECO:0007669"/>
    <property type="project" value="TreeGrafter"/>
</dbReference>
<dbReference type="EMBL" id="JMSE01001559">
    <property type="protein sequence ID" value="KDN60018.1"/>
    <property type="molecule type" value="Genomic_DNA"/>
</dbReference>
<sequence length="427" mass="47270">MPLFSTPFNESRETYYGLIGTPEDARIIIKACDGELLPRMQRRLAESEGSSIRSGSVFAWKSSSFKNWGGDGKQWGPRRDSEIFSINQEIRNRGVGLTRQFFRYENYRIVSFYSTSDPKLLLLKRPSTDTFFEAIKLRDLSYRDSNIPLSNPTLSLAIEEMRLRTRTAPRAPTSITPKHTTLQSETNNASQLSVHSATFSAPSFPAIGSERPLGADIIGKLSASNIAPLTHAIEPQAVEKCFSEATSGANASAAYHTPGHANLSKENAKGSADLSNFLPLTVPRDEQPNSSLKNWSHSGSNAWGNIVHPTSDVYNVLQLASAAPSEPRQVLVHVSGDVGTYLRNIEGQPEPQNMDLSLVKDGSLSVVHGDHVPTGWSIDYCGISNKRFHDGNGIGWRSQKNENVTDEWPRKFMCCICSLRWLSREQV</sequence>
<comment type="caution">
    <text evidence="1">The sequence shown here is derived from an EMBL/GenBank/DDBJ whole genome shotgun (WGS) entry which is preliminary data.</text>
</comment>
<reference evidence="2" key="1">
    <citation type="journal article" date="2014" name="Genome Announc.">
        <title>Draft genome sequence of Colletotrichum sublineola, a destructive pathogen of cultivated sorghum.</title>
        <authorList>
            <person name="Baroncelli R."/>
            <person name="Sanz-Martin J.M."/>
            <person name="Rech G.E."/>
            <person name="Sukno S.A."/>
            <person name="Thon M.R."/>
        </authorList>
    </citation>
    <scope>NUCLEOTIDE SEQUENCE [LARGE SCALE GENOMIC DNA]</scope>
    <source>
        <strain evidence="2">TX430BB</strain>
    </source>
</reference>
<dbReference type="HOGENOM" id="CLU_642519_0_0_1"/>
<dbReference type="PANTHER" id="PTHR28027:SF1">
    <property type="entry name" value="CAMP INDEPENDENT REGULATORY PROTEIN (AFU_ORTHOLOGUE AFUA_3G09640)"/>
    <property type="match status" value="1"/>
</dbReference>
<protein>
    <submittedName>
        <fullName evidence="1">Uncharacterized protein</fullName>
    </submittedName>
</protein>
<evidence type="ECO:0000313" key="2">
    <source>
        <dbReference type="Proteomes" id="UP000027238"/>
    </source>
</evidence>
<gene>
    <name evidence="1" type="ORF">CSUB01_10708</name>
</gene>
<dbReference type="AlphaFoldDB" id="A0A066WSZ0"/>
<keyword evidence="2" id="KW-1185">Reference proteome</keyword>
<dbReference type="InterPro" id="IPR018608">
    <property type="entry name" value="Gti1/Pac2"/>
</dbReference>
<dbReference type="eggNOG" id="KOG4476">
    <property type="taxonomic scope" value="Eukaryota"/>
</dbReference>
<accession>A0A066WSZ0</accession>
<organism evidence="1 2">
    <name type="scientific">Colletotrichum sublineola</name>
    <name type="common">Sorghum anthracnose fungus</name>
    <dbReference type="NCBI Taxonomy" id="1173701"/>
    <lineage>
        <taxon>Eukaryota</taxon>
        <taxon>Fungi</taxon>
        <taxon>Dikarya</taxon>
        <taxon>Ascomycota</taxon>
        <taxon>Pezizomycotina</taxon>
        <taxon>Sordariomycetes</taxon>
        <taxon>Hypocreomycetidae</taxon>
        <taxon>Glomerellales</taxon>
        <taxon>Glomerellaceae</taxon>
        <taxon>Colletotrichum</taxon>
        <taxon>Colletotrichum graminicola species complex</taxon>
    </lineage>
</organism>
<dbReference type="Pfam" id="PF09729">
    <property type="entry name" value="Gti1_Pac2"/>
    <property type="match status" value="1"/>
</dbReference>
<evidence type="ECO:0000313" key="1">
    <source>
        <dbReference type="EMBL" id="KDN60018.1"/>
    </source>
</evidence>
<dbReference type="PANTHER" id="PTHR28027">
    <property type="entry name" value="TRANSCRIPTIONAL REGULATOR MIT1"/>
    <property type="match status" value="1"/>
</dbReference>
<name>A0A066WSZ0_COLSU</name>
<proteinExistence type="predicted"/>